<gene>
    <name evidence="3" type="ORF">ST44_00770</name>
</gene>
<accession>A0A0D0IWV8</accession>
<reference evidence="3 4" key="1">
    <citation type="submission" date="2015-01" db="EMBL/GenBank/DDBJ databases">
        <title>Comparative genomics of non-oral Prevotella species.</title>
        <authorList>
            <person name="Accetto T."/>
            <person name="Nograsek B."/>
            <person name="Avgustin G."/>
        </authorList>
    </citation>
    <scope>NUCLEOTIDE SEQUENCE [LARGE SCALE GENOMIC DNA]</scope>
    <source>
        <strain evidence="3 4">P5-119</strain>
    </source>
</reference>
<dbReference type="InterPro" id="IPR024654">
    <property type="entry name" value="Calcineurin-like_PHP_lpxH"/>
</dbReference>
<dbReference type="PANTHER" id="PTHR12905:SF0">
    <property type="entry name" value="CALCINEURIN-LIKE PHOSPHOESTERASE DOMAIN-CONTAINING PROTEIN"/>
    <property type="match status" value="1"/>
</dbReference>
<protein>
    <submittedName>
        <fullName evidence="3">Contig10, whole genome shotgun sequence</fullName>
    </submittedName>
</protein>
<evidence type="ECO:0000313" key="4">
    <source>
        <dbReference type="Proteomes" id="UP000032046"/>
    </source>
</evidence>
<dbReference type="InterPro" id="IPR029052">
    <property type="entry name" value="Metallo-depent_PP-like"/>
</dbReference>
<keyword evidence="4" id="KW-1185">Reference proteome</keyword>
<dbReference type="EMBL" id="JXQK01000010">
    <property type="protein sequence ID" value="KIP64851.1"/>
    <property type="molecule type" value="Genomic_DNA"/>
</dbReference>
<feature type="domain" description="Calcineurin-like phosphoesterase" evidence="2">
    <location>
        <begin position="1"/>
        <end position="171"/>
    </location>
</feature>
<dbReference type="Gene3D" id="3.60.21.10">
    <property type="match status" value="1"/>
</dbReference>
<dbReference type="CDD" id="cd07379">
    <property type="entry name" value="MPP_239FB"/>
    <property type="match status" value="1"/>
</dbReference>
<dbReference type="STRING" id="1602171.ST44_00770"/>
<name>A0A0D0IWV8_9BACT</name>
<sequence>MKILQISDTHTKHQQLTYLPTADVIVHCGDFTEQGTEEEVLDFLNWFIELPYKHKVFVTGNHDLCLWDADGIEDLPDNVYFLQDRGCEIDGVKFFGLAYNHSEILIPNKIDVLVTHEPPVMILDESSGIHWGNAPLRNRVQEVMPKYHFFGHAHDAFGTEKHDGIVFSNGTSLDDNYNIRNKPKVFILDM</sequence>
<dbReference type="Proteomes" id="UP000032046">
    <property type="component" value="Unassembled WGS sequence"/>
</dbReference>
<organism evidence="3 4">
    <name type="scientific">Prevotella pectinovora</name>
    <dbReference type="NCBI Taxonomy" id="1602169"/>
    <lineage>
        <taxon>Bacteria</taxon>
        <taxon>Pseudomonadati</taxon>
        <taxon>Bacteroidota</taxon>
        <taxon>Bacteroidia</taxon>
        <taxon>Bacteroidales</taxon>
        <taxon>Prevotellaceae</taxon>
        <taxon>Prevotella</taxon>
    </lineage>
</organism>
<comment type="caution">
    <text evidence="3">The sequence shown here is derived from an EMBL/GenBank/DDBJ whole genome shotgun (WGS) entry which is preliminary data.</text>
</comment>
<evidence type="ECO:0000256" key="1">
    <source>
        <dbReference type="ARBA" id="ARBA00008950"/>
    </source>
</evidence>
<dbReference type="AlphaFoldDB" id="A0A0D0IWV8"/>
<dbReference type="SUPFAM" id="SSF56300">
    <property type="entry name" value="Metallo-dependent phosphatases"/>
    <property type="match status" value="1"/>
</dbReference>
<proteinExistence type="inferred from homology"/>
<dbReference type="Pfam" id="PF12850">
    <property type="entry name" value="Metallophos_2"/>
    <property type="match status" value="1"/>
</dbReference>
<dbReference type="InterPro" id="IPR051693">
    <property type="entry name" value="UPF0046_metallophosphoest"/>
</dbReference>
<evidence type="ECO:0000259" key="2">
    <source>
        <dbReference type="Pfam" id="PF12850"/>
    </source>
</evidence>
<evidence type="ECO:0000313" key="3">
    <source>
        <dbReference type="EMBL" id="KIP64851.1"/>
    </source>
</evidence>
<dbReference type="RefSeq" id="WP_042517258.1">
    <property type="nucleotide sequence ID" value="NZ_JXQK01000010.1"/>
</dbReference>
<dbReference type="PANTHER" id="PTHR12905">
    <property type="entry name" value="METALLOPHOSPHOESTERASE"/>
    <property type="match status" value="1"/>
</dbReference>
<comment type="similarity">
    <text evidence="1">Belongs to the metallophosphoesterase superfamily. YfcE family.</text>
</comment>